<keyword evidence="8" id="KW-0732">Signal</keyword>
<evidence type="ECO:0000256" key="3">
    <source>
        <dbReference type="ARBA" id="ARBA00023295"/>
    </source>
</evidence>
<dbReference type="InterPro" id="IPR023296">
    <property type="entry name" value="Glyco_hydro_beta-prop_sf"/>
</dbReference>
<comment type="similarity">
    <text evidence="1 6">Belongs to the glycosyl hydrolase 43 family.</text>
</comment>
<dbReference type="EMBL" id="OKRB01000115">
    <property type="protein sequence ID" value="SPE26868.1"/>
    <property type="molecule type" value="Genomic_DNA"/>
</dbReference>
<gene>
    <name evidence="10" type="ORF">SBA5_560034</name>
</gene>
<dbReference type="GO" id="GO:0005975">
    <property type="term" value="P:carbohydrate metabolic process"/>
    <property type="evidence" value="ECO:0007669"/>
    <property type="project" value="InterPro"/>
</dbReference>
<dbReference type="SUPFAM" id="SSF49899">
    <property type="entry name" value="Concanavalin A-like lectins/glucanases"/>
    <property type="match status" value="1"/>
</dbReference>
<dbReference type="Gene3D" id="2.60.120.200">
    <property type="match status" value="1"/>
</dbReference>
<feature type="domain" description="Beta-xylosidase C-terminal Concanavalin A-like" evidence="9">
    <location>
        <begin position="345"/>
        <end position="527"/>
    </location>
</feature>
<dbReference type="Pfam" id="PF17851">
    <property type="entry name" value="GH43_C2"/>
    <property type="match status" value="1"/>
</dbReference>
<evidence type="ECO:0000256" key="4">
    <source>
        <dbReference type="PIRSR" id="PIRSR606710-1"/>
    </source>
</evidence>
<keyword evidence="3 6" id="KW-0326">Glycosidase</keyword>
<feature type="compositionally biased region" description="Acidic residues" evidence="7">
    <location>
        <begin position="309"/>
        <end position="318"/>
    </location>
</feature>
<dbReference type="CDD" id="cd09001">
    <property type="entry name" value="GH43_FsAxh1-like"/>
    <property type="match status" value="1"/>
</dbReference>
<feature type="chain" id="PRO_5014699175" evidence="8">
    <location>
        <begin position="34"/>
        <end position="534"/>
    </location>
</feature>
<feature type="site" description="Important for catalytic activity, responsible for pKa modulation of the active site Glu and correct orientation of both the proton donor and substrate" evidence="5">
    <location>
        <position position="164"/>
    </location>
</feature>
<evidence type="ECO:0000259" key="9">
    <source>
        <dbReference type="Pfam" id="PF17851"/>
    </source>
</evidence>
<dbReference type="PANTHER" id="PTHR42812:SF12">
    <property type="entry name" value="BETA-XYLOSIDASE-RELATED"/>
    <property type="match status" value="1"/>
</dbReference>
<dbReference type="EC" id="3.2.1.37" evidence="10"/>
<keyword evidence="2 6" id="KW-0378">Hydrolase</keyword>
<accession>A0A2N9LUF2</accession>
<evidence type="ECO:0000256" key="2">
    <source>
        <dbReference type="ARBA" id="ARBA00022801"/>
    </source>
</evidence>
<organism evidence="10 11">
    <name type="scientific">Candidatus Sulfuritelmatomonas gaucii</name>
    <dbReference type="NCBI Taxonomy" id="2043161"/>
    <lineage>
        <taxon>Bacteria</taxon>
        <taxon>Pseudomonadati</taxon>
        <taxon>Acidobacteriota</taxon>
        <taxon>Terriglobia</taxon>
        <taxon>Terriglobales</taxon>
        <taxon>Acidobacteriaceae</taxon>
        <taxon>Candidatus Sulfuritelmatomonas</taxon>
    </lineage>
</organism>
<name>A0A2N9LUF2_9BACT</name>
<proteinExistence type="inferred from homology"/>
<dbReference type="SUPFAM" id="SSF75005">
    <property type="entry name" value="Arabinanase/levansucrase/invertase"/>
    <property type="match status" value="1"/>
</dbReference>
<evidence type="ECO:0000256" key="7">
    <source>
        <dbReference type="SAM" id="MobiDB-lite"/>
    </source>
</evidence>
<dbReference type="PANTHER" id="PTHR42812">
    <property type="entry name" value="BETA-XYLOSIDASE"/>
    <property type="match status" value="1"/>
</dbReference>
<dbReference type="InterPro" id="IPR041542">
    <property type="entry name" value="GH43_C2"/>
</dbReference>
<dbReference type="GO" id="GO:0009044">
    <property type="term" value="F:xylan 1,4-beta-xylosidase activity"/>
    <property type="evidence" value="ECO:0007669"/>
    <property type="project" value="UniProtKB-EC"/>
</dbReference>
<dbReference type="AlphaFoldDB" id="A0A2N9LUF2"/>
<dbReference type="InterPro" id="IPR006710">
    <property type="entry name" value="Glyco_hydro_43"/>
</dbReference>
<dbReference type="InterPro" id="IPR051795">
    <property type="entry name" value="Glycosyl_Hydrlase_43"/>
</dbReference>
<protein>
    <submittedName>
        <fullName evidence="10">Putative beta-xylosidase</fullName>
        <ecNumber evidence="10">3.2.1.37</ecNumber>
    </submittedName>
</protein>
<feature type="active site" description="Proton acceptor" evidence="4">
    <location>
        <position position="53"/>
    </location>
</feature>
<evidence type="ECO:0000256" key="6">
    <source>
        <dbReference type="RuleBase" id="RU361187"/>
    </source>
</evidence>
<evidence type="ECO:0000256" key="8">
    <source>
        <dbReference type="SAM" id="SignalP"/>
    </source>
</evidence>
<dbReference type="Pfam" id="PF04616">
    <property type="entry name" value="Glyco_hydro_43"/>
    <property type="match status" value="1"/>
</dbReference>
<sequence length="534" mass="59133">MITAARSGPLSRLRTLLPLICLCALGSRTPSQAAHATAEVMYHNPILFADYSDPDVIREGANYYLIASTFHFVPGIPILQSTDLVHWTIEGHVVKRLNMDPRYSMIGGNRYGKGVWAPAIRKHDGLFYVYFPTPSEGIFVSTAPKITGPWSTPEVVMAQAGLEDPCPFWDDDGKAYLIHSRTGAGPLILHRMSPDGKHVLDNGNVIVNDPVHLPVLEGPKLYKRGGYYYIFAPIGGVSGGSQVVLRSRQIYGPYDYRVVLAQGSTGINGPHQGAYVETPNRDGWFVHFQSDGAHGRIVHLEPVHWQDDWPEIGADPDDVPIGQPIPSGPIPGDPRVPSRQHPQTSDDFGSPRLAPQWEWNHNPDDAHWSLSARPGYLRLIPMQADGILSARDTLTECMQDNAFEFTVRLDLAKMKQGVHAGLAMFEQSASGLEVAQSGRERRLSFFHLSDRVAGPLVAQNIVELRVNINGDEARYSYSLDDGKTFHALGAETPIRFSWWKGSRPALFAYTTESSDPGAVDFDWAHYQPEGENPW</sequence>
<feature type="signal peptide" evidence="8">
    <location>
        <begin position="1"/>
        <end position="33"/>
    </location>
</feature>
<feature type="region of interest" description="Disordered" evidence="7">
    <location>
        <begin position="309"/>
        <end position="358"/>
    </location>
</feature>
<evidence type="ECO:0000256" key="1">
    <source>
        <dbReference type="ARBA" id="ARBA00009865"/>
    </source>
</evidence>
<evidence type="ECO:0000256" key="5">
    <source>
        <dbReference type="PIRSR" id="PIRSR606710-2"/>
    </source>
</evidence>
<dbReference type="Proteomes" id="UP000239735">
    <property type="component" value="Unassembled WGS sequence"/>
</dbReference>
<reference evidence="11" key="1">
    <citation type="submission" date="2018-02" db="EMBL/GenBank/DDBJ databases">
        <authorList>
            <person name="Hausmann B."/>
        </authorList>
    </citation>
    <scope>NUCLEOTIDE SEQUENCE [LARGE SCALE GENOMIC DNA]</scope>
    <source>
        <strain evidence="11">Peat soil MAG SbA5</strain>
    </source>
</reference>
<dbReference type="Gene3D" id="2.115.10.20">
    <property type="entry name" value="Glycosyl hydrolase domain, family 43"/>
    <property type="match status" value="1"/>
</dbReference>
<evidence type="ECO:0000313" key="11">
    <source>
        <dbReference type="Proteomes" id="UP000239735"/>
    </source>
</evidence>
<dbReference type="InterPro" id="IPR013320">
    <property type="entry name" value="ConA-like_dom_sf"/>
</dbReference>
<evidence type="ECO:0000313" key="10">
    <source>
        <dbReference type="EMBL" id="SPE26868.1"/>
    </source>
</evidence>
<feature type="active site" description="Proton donor" evidence="4">
    <location>
        <position position="217"/>
    </location>
</feature>